<organism evidence="1 2">
    <name type="scientific">Gulo gulo</name>
    <name type="common">Wolverine</name>
    <name type="synonym">Gluton</name>
    <dbReference type="NCBI Taxonomy" id="48420"/>
    <lineage>
        <taxon>Eukaryota</taxon>
        <taxon>Metazoa</taxon>
        <taxon>Chordata</taxon>
        <taxon>Craniata</taxon>
        <taxon>Vertebrata</taxon>
        <taxon>Euteleostomi</taxon>
        <taxon>Mammalia</taxon>
        <taxon>Eutheria</taxon>
        <taxon>Laurasiatheria</taxon>
        <taxon>Carnivora</taxon>
        <taxon>Caniformia</taxon>
        <taxon>Musteloidea</taxon>
        <taxon>Mustelidae</taxon>
        <taxon>Guloninae</taxon>
        <taxon>Gulo</taxon>
    </lineage>
</organism>
<reference evidence="1 2" key="1">
    <citation type="submission" date="2018-10" db="EMBL/GenBank/DDBJ databases">
        <authorList>
            <person name="Ekblom R."/>
            <person name="Jareborg N."/>
        </authorList>
    </citation>
    <scope>NUCLEOTIDE SEQUENCE [LARGE SCALE GENOMIC DNA]</scope>
    <source>
        <tissue evidence="1">Muscle</tissue>
    </source>
</reference>
<evidence type="ECO:0000313" key="2">
    <source>
        <dbReference type="Proteomes" id="UP000269945"/>
    </source>
</evidence>
<dbReference type="AlphaFoldDB" id="A0A9X9Q3E2"/>
<evidence type="ECO:0000313" key="1">
    <source>
        <dbReference type="EMBL" id="VCW99074.1"/>
    </source>
</evidence>
<feature type="non-terminal residue" evidence="1">
    <location>
        <position position="1"/>
    </location>
</feature>
<keyword evidence="2" id="KW-1185">Reference proteome</keyword>
<gene>
    <name evidence="1" type="ORF">BN2614_LOCUS3</name>
</gene>
<dbReference type="Proteomes" id="UP000269945">
    <property type="component" value="Unassembled WGS sequence"/>
</dbReference>
<comment type="caution">
    <text evidence="1">The sequence shown here is derived from an EMBL/GenBank/DDBJ whole genome shotgun (WGS) entry which is preliminary data.</text>
</comment>
<sequence>ASSSSPIGLRININPALTKRRSVYSLTCTNLPTPHHDPGRDVLSLSSPDSIFIRMSPCVSSL</sequence>
<name>A0A9X9Q3E2_GULGU</name>
<feature type="non-terminal residue" evidence="1">
    <location>
        <position position="62"/>
    </location>
</feature>
<dbReference type="EMBL" id="CYRY02027472">
    <property type="protein sequence ID" value="VCW99074.1"/>
    <property type="molecule type" value="Genomic_DNA"/>
</dbReference>
<accession>A0A9X9Q3E2</accession>
<proteinExistence type="predicted"/>
<protein>
    <submittedName>
        <fullName evidence="1">Uncharacterized protein</fullName>
    </submittedName>
</protein>